<sequence length="73" mass="8282">MFLKCPSCDNERSFQVKTLQMHVIHVDATQVDLADEGRPAILELMCDECEEMVDLQDIDAELRKEIFLILGAG</sequence>
<name>A0A382XTU3_9ZZZZ</name>
<protein>
    <submittedName>
        <fullName evidence="1">Uncharacterized protein</fullName>
    </submittedName>
</protein>
<evidence type="ECO:0000313" key="1">
    <source>
        <dbReference type="EMBL" id="SVD74403.1"/>
    </source>
</evidence>
<dbReference type="EMBL" id="UINC01170386">
    <property type="protein sequence ID" value="SVD74403.1"/>
    <property type="molecule type" value="Genomic_DNA"/>
</dbReference>
<accession>A0A382XTU3</accession>
<organism evidence="1">
    <name type="scientific">marine metagenome</name>
    <dbReference type="NCBI Taxonomy" id="408172"/>
    <lineage>
        <taxon>unclassified sequences</taxon>
        <taxon>metagenomes</taxon>
        <taxon>ecological metagenomes</taxon>
    </lineage>
</organism>
<gene>
    <name evidence="1" type="ORF">METZ01_LOCUS427257</name>
</gene>
<proteinExistence type="predicted"/>
<dbReference type="AlphaFoldDB" id="A0A382XTU3"/>
<reference evidence="1" key="1">
    <citation type="submission" date="2018-05" db="EMBL/GenBank/DDBJ databases">
        <authorList>
            <person name="Lanie J.A."/>
            <person name="Ng W.-L."/>
            <person name="Kazmierczak K.M."/>
            <person name="Andrzejewski T.M."/>
            <person name="Davidsen T.M."/>
            <person name="Wayne K.J."/>
            <person name="Tettelin H."/>
            <person name="Glass J.I."/>
            <person name="Rusch D."/>
            <person name="Podicherti R."/>
            <person name="Tsui H.-C.T."/>
            <person name="Winkler M.E."/>
        </authorList>
    </citation>
    <scope>NUCLEOTIDE SEQUENCE</scope>
</reference>